<keyword evidence="2" id="KW-0328">Glycosyltransferase</keyword>
<sequence>MVLPPSGVGNGLKNKVRLAYLVSHPIQYQAPLLRRIAQEPDIDLTVFFGSDFSIRGYQDKGFGIEVKWDVPLLDGYRHKFLPVIRDDGTQTVTTPLSYGIFSELRGRNGEPGYDLLWTHGYNTVNAFHGMLAAKALGIPVLLRAESWLRDRSRSGPKLILKKMFFQFLKNMVAGVLPVGTMNAEYWQHYLGDDVPTFLMPYAVDNEYFQRRSREAVARRYELRKELGLDAARPVILFASKLQQRKHCVDLLDAYERLINDKTDHPQPYLLIVGDGEERNALEERTKAKGLAGVRFCGFRNQSELPRFFDLSSVFVLPARHEAWGLVVNEAMNAARAVILSDDIGCQPDLVTDGVEGCVFPVGDVNALTEALRRVLATPETAEQMGRHALDRINAWSFEEDILALRGAIAQLTRKIVA</sequence>
<name>A0AAU7ZWQ4_9BACT</name>
<dbReference type="Gene3D" id="3.40.50.2000">
    <property type="entry name" value="Glycogen Phosphorylase B"/>
    <property type="match status" value="2"/>
</dbReference>
<dbReference type="AlphaFoldDB" id="A0AAU7ZWQ4"/>
<reference evidence="2" key="2">
    <citation type="journal article" date="2024" name="Environ. Microbiol.">
        <title>Genome analysis and description of Tunturibacter gen. nov. expands the diversity of Terriglobia in tundra soils.</title>
        <authorList>
            <person name="Messyasz A."/>
            <person name="Mannisto M.K."/>
            <person name="Kerkhof L.J."/>
            <person name="Haggblom M.M."/>
        </authorList>
    </citation>
    <scope>NUCLEOTIDE SEQUENCE</scope>
    <source>
        <strain evidence="2">X5P6</strain>
    </source>
</reference>
<evidence type="ECO:0000259" key="1">
    <source>
        <dbReference type="Pfam" id="PF00534"/>
    </source>
</evidence>
<keyword evidence="2" id="KW-0808">Transferase</keyword>
<reference evidence="2" key="1">
    <citation type="submission" date="2023-08" db="EMBL/GenBank/DDBJ databases">
        <authorList>
            <person name="Messyasz A."/>
            <person name="Mannisto M.K."/>
            <person name="Kerkhof L.J."/>
            <person name="Haggblom M."/>
        </authorList>
    </citation>
    <scope>NUCLEOTIDE SEQUENCE</scope>
    <source>
        <strain evidence="2">X5P6</strain>
    </source>
</reference>
<organism evidence="2">
    <name type="scientific">Tunturiibacter psychrotolerans</name>
    <dbReference type="NCBI Taxonomy" id="3069686"/>
    <lineage>
        <taxon>Bacteria</taxon>
        <taxon>Pseudomonadati</taxon>
        <taxon>Acidobacteriota</taxon>
        <taxon>Terriglobia</taxon>
        <taxon>Terriglobales</taxon>
        <taxon>Acidobacteriaceae</taxon>
        <taxon>Tunturiibacter</taxon>
    </lineage>
</organism>
<dbReference type="RefSeq" id="WP_353067504.1">
    <property type="nucleotide sequence ID" value="NZ_CP132942.1"/>
</dbReference>
<gene>
    <name evidence="2" type="ORF">RBB77_11275</name>
</gene>
<evidence type="ECO:0000313" key="2">
    <source>
        <dbReference type="EMBL" id="XCB35450.1"/>
    </source>
</evidence>
<protein>
    <submittedName>
        <fullName evidence="2">Glycosyltransferase family 4 protein</fullName>
        <ecNumber evidence="2">2.4.-.-</ecNumber>
    </submittedName>
</protein>
<dbReference type="EC" id="2.4.-.-" evidence="2"/>
<dbReference type="InterPro" id="IPR001296">
    <property type="entry name" value="Glyco_trans_1"/>
</dbReference>
<dbReference type="CDD" id="cd03801">
    <property type="entry name" value="GT4_PimA-like"/>
    <property type="match status" value="1"/>
</dbReference>
<dbReference type="EMBL" id="CP132942">
    <property type="protein sequence ID" value="XCB35450.1"/>
    <property type="molecule type" value="Genomic_DNA"/>
</dbReference>
<dbReference type="KEGG" id="tpsc:RBB77_11275"/>
<dbReference type="GO" id="GO:0016757">
    <property type="term" value="F:glycosyltransferase activity"/>
    <property type="evidence" value="ECO:0007669"/>
    <property type="project" value="UniProtKB-KW"/>
</dbReference>
<feature type="domain" description="Glycosyl transferase family 1" evidence="1">
    <location>
        <begin position="221"/>
        <end position="388"/>
    </location>
</feature>
<dbReference type="InterPro" id="IPR050194">
    <property type="entry name" value="Glycosyltransferase_grp1"/>
</dbReference>
<accession>A0AAU7ZWQ4</accession>
<dbReference type="PANTHER" id="PTHR45947">
    <property type="entry name" value="SULFOQUINOVOSYL TRANSFERASE SQD2"/>
    <property type="match status" value="1"/>
</dbReference>
<dbReference type="PANTHER" id="PTHR45947:SF3">
    <property type="entry name" value="SULFOQUINOVOSYL TRANSFERASE SQD2"/>
    <property type="match status" value="1"/>
</dbReference>
<dbReference type="SUPFAM" id="SSF53756">
    <property type="entry name" value="UDP-Glycosyltransferase/glycogen phosphorylase"/>
    <property type="match status" value="1"/>
</dbReference>
<proteinExistence type="predicted"/>
<dbReference type="Pfam" id="PF00534">
    <property type="entry name" value="Glycos_transf_1"/>
    <property type="match status" value="1"/>
</dbReference>